<dbReference type="Proteomes" id="UP001303160">
    <property type="component" value="Unassembled WGS sequence"/>
</dbReference>
<dbReference type="EMBL" id="MU863880">
    <property type="protein sequence ID" value="KAK4204801.1"/>
    <property type="molecule type" value="Genomic_DNA"/>
</dbReference>
<keyword evidence="3" id="KW-1185">Reference proteome</keyword>
<feature type="region of interest" description="Disordered" evidence="1">
    <location>
        <begin position="1"/>
        <end position="115"/>
    </location>
</feature>
<comment type="caution">
    <text evidence="2">The sequence shown here is derived from an EMBL/GenBank/DDBJ whole genome shotgun (WGS) entry which is preliminary data.</text>
</comment>
<dbReference type="AlphaFoldDB" id="A0AAN7AXA6"/>
<evidence type="ECO:0000313" key="2">
    <source>
        <dbReference type="EMBL" id="KAK4204801.1"/>
    </source>
</evidence>
<reference evidence="2" key="1">
    <citation type="journal article" date="2023" name="Mol. Phylogenet. Evol.">
        <title>Genome-scale phylogeny and comparative genomics of the fungal order Sordariales.</title>
        <authorList>
            <person name="Hensen N."/>
            <person name="Bonometti L."/>
            <person name="Westerberg I."/>
            <person name="Brannstrom I.O."/>
            <person name="Guillou S."/>
            <person name="Cros-Aarteil S."/>
            <person name="Calhoun S."/>
            <person name="Haridas S."/>
            <person name="Kuo A."/>
            <person name="Mondo S."/>
            <person name="Pangilinan J."/>
            <person name="Riley R."/>
            <person name="LaButti K."/>
            <person name="Andreopoulos B."/>
            <person name="Lipzen A."/>
            <person name="Chen C."/>
            <person name="Yan M."/>
            <person name="Daum C."/>
            <person name="Ng V."/>
            <person name="Clum A."/>
            <person name="Steindorff A."/>
            <person name="Ohm R.A."/>
            <person name="Martin F."/>
            <person name="Silar P."/>
            <person name="Natvig D.O."/>
            <person name="Lalanne C."/>
            <person name="Gautier V."/>
            <person name="Ament-Velasquez S.L."/>
            <person name="Kruys A."/>
            <person name="Hutchinson M.I."/>
            <person name="Powell A.J."/>
            <person name="Barry K."/>
            <person name="Miller A.N."/>
            <person name="Grigoriev I.V."/>
            <person name="Debuchy R."/>
            <person name="Gladieux P."/>
            <person name="Hiltunen Thoren M."/>
            <person name="Johannesson H."/>
        </authorList>
    </citation>
    <scope>NUCLEOTIDE SEQUENCE</scope>
    <source>
        <strain evidence="2">CBS 315.58</strain>
    </source>
</reference>
<feature type="compositionally biased region" description="Polar residues" evidence="1">
    <location>
        <begin position="8"/>
        <end position="38"/>
    </location>
</feature>
<feature type="compositionally biased region" description="Basic and acidic residues" evidence="1">
    <location>
        <begin position="86"/>
        <end position="99"/>
    </location>
</feature>
<evidence type="ECO:0000256" key="1">
    <source>
        <dbReference type="SAM" id="MobiDB-lite"/>
    </source>
</evidence>
<reference evidence="2" key="2">
    <citation type="submission" date="2023-05" db="EMBL/GenBank/DDBJ databases">
        <authorList>
            <consortium name="Lawrence Berkeley National Laboratory"/>
            <person name="Steindorff A."/>
            <person name="Hensen N."/>
            <person name="Bonometti L."/>
            <person name="Westerberg I."/>
            <person name="Brannstrom I.O."/>
            <person name="Guillou S."/>
            <person name="Cros-Aarteil S."/>
            <person name="Calhoun S."/>
            <person name="Haridas S."/>
            <person name="Kuo A."/>
            <person name="Mondo S."/>
            <person name="Pangilinan J."/>
            <person name="Riley R."/>
            <person name="Labutti K."/>
            <person name="Andreopoulos B."/>
            <person name="Lipzen A."/>
            <person name="Chen C."/>
            <person name="Yanf M."/>
            <person name="Daum C."/>
            <person name="Ng V."/>
            <person name="Clum A."/>
            <person name="Ohm R."/>
            <person name="Martin F."/>
            <person name="Silar P."/>
            <person name="Natvig D."/>
            <person name="Lalanne C."/>
            <person name="Gautier V."/>
            <person name="Ament-Velasquez S.L."/>
            <person name="Kruys A."/>
            <person name="Hutchinson M.I."/>
            <person name="Powell A.J."/>
            <person name="Barry K."/>
            <person name="Miller A.N."/>
            <person name="Grigoriev I.V."/>
            <person name="Debuchy R."/>
            <person name="Gladieux P."/>
            <person name="Thoren M.H."/>
            <person name="Johannesson H."/>
        </authorList>
    </citation>
    <scope>NUCLEOTIDE SEQUENCE</scope>
    <source>
        <strain evidence="2">CBS 315.58</strain>
    </source>
</reference>
<accession>A0AAN7AXA6</accession>
<feature type="compositionally biased region" description="Basic and acidic residues" evidence="1">
    <location>
        <begin position="42"/>
        <end position="52"/>
    </location>
</feature>
<gene>
    <name evidence="2" type="ORF">QBC40DRAFT_292651</name>
</gene>
<sequence length="115" mass="12494">MLALRRLVTTSPALSSLSTRAFSTTPLRPLKESNSTDPDPSAFDHHKQDSLSKQKSGKGHWKPELASNSEEAVKADRNSGNASIKDLQEQTKKAAEENSKAGTSMDDGFSKHVQN</sequence>
<organism evidence="2 3">
    <name type="scientific">Triangularia verruculosa</name>
    <dbReference type="NCBI Taxonomy" id="2587418"/>
    <lineage>
        <taxon>Eukaryota</taxon>
        <taxon>Fungi</taxon>
        <taxon>Dikarya</taxon>
        <taxon>Ascomycota</taxon>
        <taxon>Pezizomycotina</taxon>
        <taxon>Sordariomycetes</taxon>
        <taxon>Sordariomycetidae</taxon>
        <taxon>Sordariales</taxon>
        <taxon>Podosporaceae</taxon>
        <taxon>Triangularia</taxon>
    </lineage>
</organism>
<protein>
    <submittedName>
        <fullName evidence="2">Uncharacterized protein</fullName>
    </submittedName>
</protein>
<evidence type="ECO:0000313" key="3">
    <source>
        <dbReference type="Proteomes" id="UP001303160"/>
    </source>
</evidence>
<proteinExistence type="predicted"/>
<name>A0AAN7AXA6_9PEZI</name>